<accession>A0A1I7CAQ2</accession>
<proteinExistence type="predicted"/>
<name>A0A1I7CAQ2_9GAMM</name>
<evidence type="ECO:0000313" key="2">
    <source>
        <dbReference type="Proteomes" id="UP000199594"/>
    </source>
</evidence>
<dbReference type="RefSeq" id="WP_089851546.1">
    <property type="nucleotide sequence ID" value="NZ_FPAQ01000039.1"/>
</dbReference>
<sequence>MDTAETMQAAVAARAPRGCNRPVMTQVTDTERTKLEGIAQLEMRSLSATTRMLILLGIEHYEAETERAGRA</sequence>
<reference evidence="1 2" key="1">
    <citation type="submission" date="2016-10" db="EMBL/GenBank/DDBJ databases">
        <authorList>
            <person name="de Groot N.N."/>
        </authorList>
    </citation>
    <scope>NUCLEOTIDE SEQUENCE [LARGE SCALE GENOMIC DNA]</scope>
    <source>
        <strain evidence="1 2">CGMCC 1.6493</strain>
    </source>
</reference>
<organism evidence="1 2">
    <name type="scientific">Halomonas saccharevitans</name>
    <dbReference type="NCBI Taxonomy" id="416872"/>
    <lineage>
        <taxon>Bacteria</taxon>
        <taxon>Pseudomonadati</taxon>
        <taxon>Pseudomonadota</taxon>
        <taxon>Gammaproteobacteria</taxon>
        <taxon>Oceanospirillales</taxon>
        <taxon>Halomonadaceae</taxon>
        <taxon>Halomonas</taxon>
    </lineage>
</organism>
<gene>
    <name evidence="1" type="ORF">SAMN04487956_13935</name>
</gene>
<dbReference type="OrthoDB" id="6172357at2"/>
<protein>
    <submittedName>
        <fullName evidence="1">Uncharacterized protein</fullName>
    </submittedName>
</protein>
<dbReference type="AlphaFoldDB" id="A0A1I7CAQ2"/>
<dbReference type="Proteomes" id="UP000199594">
    <property type="component" value="Unassembled WGS sequence"/>
</dbReference>
<dbReference type="EMBL" id="FPAQ01000039">
    <property type="protein sequence ID" value="SFT96483.1"/>
    <property type="molecule type" value="Genomic_DNA"/>
</dbReference>
<evidence type="ECO:0000313" key="1">
    <source>
        <dbReference type="EMBL" id="SFT96483.1"/>
    </source>
</evidence>